<dbReference type="Proteomes" id="UP000760480">
    <property type="component" value="Unassembled WGS sequence"/>
</dbReference>
<reference evidence="1 2" key="1">
    <citation type="submission" date="2019-03" db="EMBL/GenBank/DDBJ databases">
        <title>Metabolic reconstructions from genomes of highly enriched 'Candidatus Accumulibacter' and 'Candidatus Competibacter' bioreactor populations.</title>
        <authorList>
            <person name="Annavajhala M.K."/>
            <person name="Welles L."/>
            <person name="Abbas B."/>
            <person name="Sorokin D."/>
            <person name="Park H."/>
            <person name="Van Loosdrecht M."/>
            <person name="Chandran K."/>
        </authorList>
    </citation>
    <scope>NUCLEOTIDE SEQUENCE [LARGE SCALE GENOMIC DNA]</scope>
    <source>
        <strain evidence="1 2">SBR_G</strain>
    </source>
</reference>
<keyword evidence="2" id="KW-1185">Reference proteome</keyword>
<gene>
    <name evidence="1" type="ORF">E4P82_07995</name>
</gene>
<protein>
    <submittedName>
        <fullName evidence="1">Uncharacterized protein</fullName>
    </submittedName>
</protein>
<proteinExistence type="predicted"/>
<organism evidence="1 2">
    <name type="scientific">Candidatus Competibacter phosphatis</name>
    <dbReference type="NCBI Taxonomy" id="221280"/>
    <lineage>
        <taxon>Bacteria</taxon>
        <taxon>Pseudomonadati</taxon>
        <taxon>Pseudomonadota</taxon>
        <taxon>Gammaproteobacteria</taxon>
        <taxon>Candidatus Competibacteraceae</taxon>
        <taxon>Candidatus Competibacter</taxon>
    </lineage>
</organism>
<dbReference type="RefSeq" id="WP_420887076.1">
    <property type="nucleotide sequence ID" value="NZ_SPMZ01000022.1"/>
</dbReference>
<evidence type="ECO:0000313" key="2">
    <source>
        <dbReference type="Proteomes" id="UP000760480"/>
    </source>
</evidence>
<accession>A0ABX1TIF2</accession>
<comment type="caution">
    <text evidence="1">The sequence shown here is derived from an EMBL/GenBank/DDBJ whole genome shotgun (WGS) entry which is preliminary data.</text>
</comment>
<sequence>MKPETSVQKAWRGPEEATGMDKVINVRLPMAEKVALQQMAFQAGLSLSALVRRCCWGRKVVTDPALGIMEYLRRGSEEIRAAHLH</sequence>
<dbReference type="InterPro" id="IPR053842">
    <property type="entry name" value="NikA-like"/>
</dbReference>
<dbReference type="EMBL" id="SPMZ01000022">
    <property type="protein sequence ID" value="NMQ19147.1"/>
    <property type="molecule type" value="Genomic_DNA"/>
</dbReference>
<feature type="non-terminal residue" evidence="1">
    <location>
        <position position="85"/>
    </location>
</feature>
<dbReference type="Pfam" id="PF21983">
    <property type="entry name" value="NikA-like"/>
    <property type="match status" value="1"/>
</dbReference>
<evidence type="ECO:0000313" key="1">
    <source>
        <dbReference type="EMBL" id="NMQ19147.1"/>
    </source>
</evidence>
<name>A0ABX1TIF2_9GAMM</name>